<sequence>MNRSYRWATEKSGGLEHVELAIGDTGVTAESVLIGPAGGSLFACSYALQCDEHWRVRSLDVHVAGRGTVRLRADGAGNWTDADGTPLPALQGCIDVDVSCSPFTNTLPIRRLGDSLRQRQEIRVAYVDLPELDVQPVSQAYTARPYTGAAPDHVLFESLSRPFSAELEVDGEGLVLRYEDMFTRVAG</sequence>
<dbReference type="RefSeq" id="WP_258819434.1">
    <property type="nucleotide sequence ID" value="NZ_JANUGW010000026.1"/>
</dbReference>
<gene>
    <name evidence="1" type="ORF">NX784_25185</name>
</gene>
<comment type="caution">
    <text evidence="1">The sequence shown here is derived from an EMBL/GenBank/DDBJ whole genome shotgun (WGS) entry which is preliminary data.</text>
</comment>
<proteinExistence type="predicted"/>
<organism evidence="1 2">
    <name type="scientific">Massilia pinisoli</name>
    <dbReference type="NCBI Taxonomy" id="1772194"/>
    <lineage>
        <taxon>Bacteria</taxon>
        <taxon>Pseudomonadati</taxon>
        <taxon>Pseudomonadota</taxon>
        <taxon>Betaproteobacteria</taxon>
        <taxon>Burkholderiales</taxon>
        <taxon>Oxalobacteraceae</taxon>
        <taxon>Telluria group</taxon>
        <taxon>Massilia</taxon>
    </lineage>
</organism>
<name>A0ABT1ZY90_9BURK</name>
<evidence type="ECO:0000313" key="1">
    <source>
        <dbReference type="EMBL" id="MCS0584887.1"/>
    </source>
</evidence>
<reference evidence="1 2" key="1">
    <citation type="submission" date="2022-08" db="EMBL/GenBank/DDBJ databases">
        <title>Reclassification of Massilia species as members of the genera Telluria, Duganella, Pseudoduganella, Mokoshia gen. nov. and Zemynaea gen. nov. using orthogonal and non-orthogonal genome-based approaches.</title>
        <authorList>
            <person name="Bowman J.P."/>
        </authorList>
    </citation>
    <scope>NUCLEOTIDE SEQUENCE [LARGE SCALE GENOMIC DNA]</scope>
    <source>
        <strain evidence="1 2">JCM 31316</strain>
    </source>
</reference>
<protein>
    <submittedName>
        <fullName evidence="1">Glycolipid-binding domain-containing protein</fullName>
    </submittedName>
</protein>
<dbReference type="InterPro" id="IPR009467">
    <property type="entry name" value="Glycolipid-bd_prot_put"/>
</dbReference>
<dbReference type="SUPFAM" id="SSF159275">
    <property type="entry name" value="PA1994-like"/>
    <property type="match status" value="1"/>
</dbReference>
<accession>A0ABT1ZY90</accession>
<dbReference type="Proteomes" id="UP001204151">
    <property type="component" value="Unassembled WGS sequence"/>
</dbReference>
<dbReference type="EMBL" id="JANUGW010000026">
    <property type="protein sequence ID" value="MCS0584887.1"/>
    <property type="molecule type" value="Genomic_DNA"/>
</dbReference>
<dbReference type="Pfam" id="PF06475">
    <property type="entry name" value="Glycolipid_bind"/>
    <property type="match status" value="1"/>
</dbReference>
<evidence type="ECO:0000313" key="2">
    <source>
        <dbReference type="Proteomes" id="UP001204151"/>
    </source>
</evidence>
<keyword evidence="2" id="KW-1185">Reference proteome</keyword>